<reference evidence="1" key="1">
    <citation type="submission" date="2022-10" db="EMBL/GenBank/DDBJ databases">
        <authorList>
            <person name="Chen Y."/>
            <person name="Dougan E. K."/>
            <person name="Chan C."/>
            <person name="Rhodes N."/>
            <person name="Thang M."/>
        </authorList>
    </citation>
    <scope>NUCLEOTIDE SEQUENCE</scope>
</reference>
<evidence type="ECO:0000313" key="2">
    <source>
        <dbReference type="EMBL" id="CAL1172264.1"/>
    </source>
</evidence>
<dbReference type="OrthoDB" id="406481at2759"/>
<dbReference type="Gene3D" id="3.40.50.850">
    <property type="entry name" value="Isochorismatase-like"/>
    <property type="match status" value="1"/>
</dbReference>
<gene>
    <name evidence="1" type="ORF">C1SCF055_LOCUS43422</name>
</gene>
<organism evidence="1">
    <name type="scientific">Cladocopium goreaui</name>
    <dbReference type="NCBI Taxonomy" id="2562237"/>
    <lineage>
        <taxon>Eukaryota</taxon>
        <taxon>Sar</taxon>
        <taxon>Alveolata</taxon>
        <taxon>Dinophyceae</taxon>
        <taxon>Suessiales</taxon>
        <taxon>Symbiodiniaceae</taxon>
        <taxon>Cladocopium</taxon>
    </lineage>
</organism>
<protein>
    <submittedName>
        <fullName evidence="3">Pyrazinamidase/nicotinamidase</fullName>
    </submittedName>
</protein>
<dbReference type="EMBL" id="CAMXCT030006719">
    <property type="protein sequence ID" value="CAL4806201.1"/>
    <property type="molecule type" value="Genomic_DNA"/>
</dbReference>
<accession>A0A9P1GPT7</accession>
<evidence type="ECO:0000313" key="1">
    <source>
        <dbReference type="EMBL" id="CAI4018889.1"/>
    </source>
</evidence>
<sequence length="221" mass="24222">LPFCHSDFIGSYLESEILKALAKCPADQVEVVYKGFQPKYDSFSAMHHATSGSDIYEQNSTGGFALEEERRAGCHGQWDTNQKCYPTLEQMKNTGLLRNFSSILASRGIKKMVTVGLVYDYCVKETAIFTRENHPEMQVVVLGHLTRPSFDGKPGAPYTGFLCDGRDLGHGFCSEGGGTKAAHEKVLKDYKSNGVAVMRLQNEPLSAEVYGLFGGVFVGSS</sequence>
<dbReference type="Proteomes" id="UP001152797">
    <property type="component" value="Unassembled WGS sequence"/>
</dbReference>
<dbReference type="SUPFAM" id="SSF52499">
    <property type="entry name" value="Isochorismatase-like hydrolases"/>
    <property type="match status" value="1"/>
</dbReference>
<reference evidence="2" key="2">
    <citation type="submission" date="2024-04" db="EMBL/GenBank/DDBJ databases">
        <authorList>
            <person name="Chen Y."/>
            <person name="Shah S."/>
            <person name="Dougan E. K."/>
            <person name="Thang M."/>
            <person name="Chan C."/>
        </authorList>
    </citation>
    <scope>NUCLEOTIDE SEQUENCE [LARGE SCALE GENOMIC DNA]</scope>
</reference>
<dbReference type="AlphaFoldDB" id="A0A9P1GPT7"/>
<dbReference type="EMBL" id="CAMXCT010006719">
    <property type="protein sequence ID" value="CAI4018889.1"/>
    <property type="molecule type" value="Genomic_DNA"/>
</dbReference>
<dbReference type="EMBL" id="CAMXCT020006719">
    <property type="protein sequence ID" value="CAL1172264.1"/>
    <property type="molecule type" value="Genomic_DNA"/>
</dbReference>
<name>A0A9P1GPT7_9DINO</name>
<feature type="non-terminal residue" evidence="1">
    <location>
        <position position="221"/>
    </location>
</feature>
<evidence type="ECO:0000313" key="4">
    <source>
        <dbReference type="Proteomes" id="UP001152797"/>
    </source>
</evidence>
<keyword evidence="4" id="KW-1185">Reference proteome</keyword>
<proteinExistence type="predicted"/>
<dbReference type="InterPro" id="IPR036380">
    <property type="entry name" value="Isochorismatase-like_sf"/>
</dbReference>
<comment type="caution">
    <text evidence="1">The sequence shown here is derived from an EMBL/GenBank/DDBJ whole genome shotgun (WGS) entry which is preliminary data.</text>
</comment>
<evidence type="ECO:0000313" key="3">
    <source>
        <dbReference type="EMBL" id="CAL4806201.1"/>
    </source>
</evidence>